<name>A0ABU7ITP0_9FLAO</name>
<dbReference type="InterPro" id="IPR001387">
    <property type="entry name" value="Cro/C1-type_HTH"/>
</dbReference>
<dbReference type="InterPro" id="IPR010982">
    <property type="entry name" value="Lambda_DNA-bd_dom_sf"/>
</dbReference>
<dbReference type="CDD" id="cd00093">
    <property type="entry name" value="HTH_XRE"/>
    <property type="match status" value="1"/>
</dbReference>
<sequence>MEKEGIVNRIEKIMDYYELSAAVFSDKIGVPRSSISHLLKGRNKPSLEFIMKVVETYDEVNLYWLLYGKGEFPKRERSDLKPTTTSQNILENTVNPKERKLIDRIVIFFNDGTFQEYQKN</sequence>
<accession>A0ABU7ITP0</accession>
<organism evidence="2 3">
    <name type="scientific">Maribacter cobaltidurans</name>
    <dbReference type="NCBI Taxonomy" id="1178778"/>
    <lineage>
        <taxon>Bacteria</taxon>
        <taxon>Pseudomonadati</taxon>
        <taxon>Bacteroidota</taxon>
        <taxon>Flavobacteriia</taxon>
        <taxon>Flavobacteriales</taxon>
        <taxon>Flavobacteriaceae</taxon>
        <taxon>Maribacter</taxon>
    </lineage>
</organism>
<evidence type="ECO:0000313" key="3">
    <source>
        <dbReference type="Proteomes" id="UP001356308"/>
    </source>
</evidence>
<gene>
    <name evidence="2" type="ORF">V1I91_07915</name>
</gene>
<evidence type="ECO:0000313" key="2">
    <source>
        <dbReference type="EMBL" id="MEE1975993.1"/>
    </source>
</evidence>
<dbReference type="RefSeq" id="WP_272650808.1">
    <property type="nucleotide sequence ID" value="NZ_JAZDDG010000003.1"/>
</dbReference>
<dbReference type="Gene3D" id="1.10.260.40">
    <property type="entry name" value="lambda repressor-like DNA-binding domains"/>
    <property type="match status" value="1"/>
</dbReference>
<dbReference type="EMBL" id="JAZDDG010000003">
    <property type="protein sequence ID" value="MEE1975993.1"/>
    <property type="molecule type" value="Genomic_DNA"/>
</dbReference>
<dbReference type="Pfam" id="PF01381">
    <property type="entry name" value="HTH_3"/>
    <property type="match status" value="1"/>
</dbReference>
<dbReference type="PROSITE" id="PS50943">
    <property type="entry name" value="HTH_CROC1"/>
    <property type="match status" value="1"/>
</dbReference>
<dbReference type="Proteomes" id="UP001356308">
    <property type="component" value="Unassembled WGS sequence"/>
</dbReference>
<keyword evidence="3" id="KW-1185">Reference proteome</keyword>
<protein>
    <submittedName>
        <fullName evidence="2">Helix-turn-helix transcriptional regulator</fullName>
    </submittedName>
</protein>
<dbReference type="SMART" id="SM00530">
    <property type="entry name" value="HTH_XRE"/>
    <property type="match status" value="1"/>
</dbReference>
<proteinExistence type="predicted"/>
<reference evidence="2 3" key="1">
    <citation type="submission" date="2024-01" db="EMBL/GenBank/DDBJ databases">
        <title>Maribacter spp. originated from different algae showed divergent polysaccharides utilization ability.</title>
        <authorList>
            <person name="Wang H."/>
            <person name="Wu Y."/>
        </authorList>
    </citation>
    <scope>NUCLEOTIDE SEQUENCE [LARGE SCALE GENOMIC DNA]</scope>
    <source>
        <strain evidence="2 3">PR1</strain>
    </source>
</reference>
<evidence type="ECO:0000259" key="1">
    <source>
        <dbReference type="PROSITE" id="PS50943"/>
    </source>
</evidence>
<comment type="caution">
    <text evidence="2">The sequence shown here is derived from an EMBL/GenBank/DDBJ whole genome shotgun (WGS) entry which is preliminary data.</text>
</comment>
<dbReference type="SUPFAM" id="SSF47413">
    <property type="entry name" value="lambda repressor-like DNA-binding domains"/>
    <property type="match status" value="1"/>
</dbReference>
<feature type="domain" description="HTH cro/C1-type" evidence="1">
    <location>
        <begin position="24"/>
        <end position="65"/>
    </location>
</feature>